<dbReference type="InterPro" id="IPR002885">
    <property type="entry name" value="PPR_rpt"/>
</dbReference>
<feature type="repeat" description="PPR" evidence="2">
    <location>
        <begin position="398"/>
        <end position="432"/>
    </location>
</feature>
<feature type="region of interest" description="Disordered" evidence="3">
    <location>
        <begin position="989"/>
        <end position="1032"/>
    </location>
</feature>
<feature type="region of interest" description="Disordered" evidence="3">
    <location>
        <begin position="829"/>
        <end position="865"/>
    </location>
</feature>
<keyword evidence="5" id="KW-1185">Reference proteome</keyword>
<dbReference type="EMBL" id="JARVKF010000446">
    <property type="protein sequence ID" value="KAK9412925.1"/>
    <property type="molecule type" value="Genomic_DNA"/>
</dbReference>
<protein>
    <recommendedName>
        <fullName evidence="6">Pentatricopeptide repeat protein</fullName>
    </recommendedName>
</protein>
<feature type="repeat" description="PPR" evidence="2">
    <location>
        <begin position="699"/>
        <end position="733"/>
    </location>
</feature>
<gene>
    <name evidence="4" type="ORF">SUNI508_12230</name>
</gene>
<feature type="region of interest" description="Disordered" evidence="3">
    <location>
        <begin position="51"/>
        <end position="76"/>
    </location>
</feature>
<evidence type="ECO:0000256" key="2">
    <source>
        <dbReference type="PROSITE-ProRule" id="PRU00708"/>
    </source>
</evidence>
<proteinExistence type="predicted"/>
<evidence type="ECO:0000256" key="3">
    <source>
        <dbReference type="SAM" id="MobiDB-lite"/>
    </source>
</evidence>
<dbReference type="Gene3D" id="1.25.40.10">
    <property type="entry name" value="Tetratricopeptide repeat domain"/>
    <property type="match status" value="2"/>
</dbReference>
<feature type="compositionally biased region" description="Basic and acidic residues" evidence="3">
    <location>
        <begin position="1008"/>
        <end position="1024"/>
    </location>
</feature>
<dbReference type="InterPro" id="IPR011990">
    <property type="entry name" value="TPR-like_helical_dom_sf"/>
</dbReference>
<evidence type="ECO:0008006" key="6">
    <source>
        <dbReference type="Google" id="ProtNLM"/>
    </source>
</evidence>
<keyword evidence="1" id="KW-0677">Repeat</keyword>
<dbReference type="Proteomes" id="UP001408356">
    <property type="component" value="Unassembled WGS sequence"/>
</dbReference>
<dbReference type="PANTHER" id="PTHR47942">
    <property type="entry name" value="TETRATRICOPEPTIDE REPEAT (TPR)-LIKE SUPERFAMILY PROTEIN-RELATED"/>
    <property type="match status" value="1"/>
</dbReference>
<dbReference type="InterPro" id="IPR051222">
    <property type="entry name" value="PPR/CCM1_RNA-binding"/>
</dbReference>
<evidence type="ECO:0000256" key="1">
    <source>
        <dbReference type="ARBA" id="ARBA00022737"/>
    </source>
</evidence>
<dbReference type="PROSITE" id="PS51375">
    <property type="entry name" value="PPR"/>
    <property type="match status" value="2"/>
</dbReference>
<comment type="caution">
    <text evidence="4">The sequence shown here is derived from an EMBL/GenBank/DDBJ whole genome shotgun (WGS) entry which is preliminary data.</text>
</comment>
<name>A0ABR2UE61_9PEZI</name>
<feature type="compositionally biased region" description="Polar residues" evidence="3">
    <location>
        <begin position="829"/>
        <end position="838"/>
    </location>
</feature>
<dbReference type="NCBIfam" id="TIGR00756">
    <property type="entry name" value="PPR"/>
    <property type="match status" value="1"/>
</dbReference>
<reference evidence="4 5" key="1">
    <citation type="journal article" date="2024" name="J. Plant Pathol.">
        <title>Sequence and assembly of the genome of Seiridium unicorne, isolate CBS 538.82, causal agent of cypress canker disease.</title>
        <authorList>
            <person name="Scali E."/>
            <person name="Rocca G.D."/>
            <person name="Danti R."/>
            <person name="Garbelotto M."/>
            <person name="Barberini S."/>
            <person name="Baroncelli R."/>
            <person name="Emiliani G."/>
        </authorList>
    </citation>
    <scope>NUCLEOTIDE SEQUENCE [LARGE SCALE GENOMIC DNA]</scope>
    <source>
        <strain evidence="4 5">BM-138-508</strain>
    </source>
</reference>
<evidence type="ECO:0000313" key="4">
    <source>
        <dbReference type="EMBL" id="KAK9412925.1"/>
    </source>
</evidence>
<organism evidence="4 5">
    <name type="scientific">Seiridium unicorne</name>
    <dbReference type="NCBI Taxonomy" id="138068"/>
    <lineage>
        <taxon>Eukaryota</taxon>
        <taxon>Fungi</taxon>
        <taxon>Dikarya</taxon>
        <taxon>Ascomycota</taxon>
        <taxon>Pezizomycotina</taxon>
        <taxon>Sordariomycetes</taxon>
        <taxon>Xylariomycetidae</taxon>
        <taxon>Amphisphaeriales</taxon>
        <taxon>Sporocadaceae</taxon>
        <taxon>Seiridium</taxon>
    </lineage>
</organism>
<dbReference type="PANTHER" id="PTHR47942:SF63">
    <property type="entry name" value="PENTATRICOPEPTIDE REPEAT-CONTAINING PROTEIN"/>
    <property type="match status" value="1"/>
</dbReference>
<sequence>MRLPYVCRPCLARLRQSSSQIPRHNYAAIHTVIAPEQDVNPEWHVNEEPSYHFNQEQSRHSATAGDGAGAFPGGEVARRQIKKQNRTNTAERIPNPTHPQRLRSWILQPHHDIKKSWRRIAAVYGLPKPTAQDAAGQLERLLSDQQSEAPDLYAEYEAWKFEYGKILRHLSNASAHWTSTSTDWAVFADGTVPSAAAMRASWIEVDKEKREKLWPRMIQSMFTASPELLSSFLQATYDPSWSPFYVAEDVVRLLLLRSKTSEAGGHEDLLDLVFFLLKSDTSGRLQLSQDVIGTIISNSSLVRVHDLFHHLRAADKALKPQTSLHFASRFAKSNEHKALAAEILCGLARHQDFDINSPAASSVCTSLLHLSDDGEVPQGPAAPDELFRLLLEAGLRPNILNITALMRNFCIRGHLDTAWTVFELLLGYGIEPDEHVYSTLLHAAKQELDVESIRRIMAAIHTHNTWSAPILNDFLDIILRESESQPERRRRQKKTNNAFRHMLLVYAKFFRLEPLQKLCTFPLEDYLVWQGPPSEKSTTITQIAAALLPQPESKLAKPDTVTLSLMLSAAIRGAPRFYNSLQSGVKEMLEQINHFNRLFDSGDSTAVALVDKHGSLMYDVFLRGMLQFQQCLHPAVHLVQTMLEQHSDEQGGHGRKIPYPRPSVHTWTMLVNGFKNHRQPGIAASMVRMMIKEGGVKPNMVTWNTLITAFARVHDAQGAVRTIKYLETSGLRPDKYTIQAIRSMNSRARKQALALMEASMDKLIPPDDDVVPLLAAPGPVGADYPDPVLQQLEDENAPPLSDEEVWTEMRRLTAEGDDLLSQDFESLSQDIKSSSQDIESFDEDDFPEAQSMPTESAGAFGANHPRNTNQLVRLLEYKKDVDAFIARLRANKESEMSSGSLIETNQPIAKPIMPPTQISYIQRLKSIWDEAYEARNQLRDLNHEERPLGLRPWEETLQGRLQARAENFKSQPVNIEKGLNGSVPIGIVAQQNRPSHPRLAASRQLNPELRRQLSRETNPDRTQEDIQNTTHT</sequence>
<accession>A0ABR2UE61</accession>
<evidence type="ECO:0000313" key="5">
    <source>
        <dbReference type="Proteomes" id="UP001408356"/>
    </source>
</evidence>
<dbReference type="Pfam" id="PF13041">
    <property type="entry name" value="PPR_2"/>
    <property type="match status" value="1"/>
</dbReference>